<protein>
    <recommendedName>
        <fullName evidence="3">Oligosaccharide repeat unit polymerase</fullName>
    </recommendedName>
</protein>
<feature type="transmembrane region" description="Helical" evidence="1">
    <location>
        <begin position="36"/>
        <end position="54"/>
    </location>
</feature>
<evidence type="ECO:0008006" key="3">
    <source>
        <dbReference type="Google" id="ProtNLM"/>
    </source>
</evidence>
<accession>A0A793GF17</accession>
<keyword evidence="1" id="KW-0472">Membrane</keyword>
<reference evidence="2" key="2">
    <citation type="submission" date="2020-03" db="EMBL/GenBank/DDBJ databases">
        <authorList>
            <consortium name="NCBI Pathogen Detection Project"/>
        </authorList>
    </citation>
    <scope>NUCLEOTIDE SEQUENCE</scope>
    <source>
        <strain evidence="2">2015C-3883</strain>
    </source>
</reference>
<dbReference type="AlphaFoldDB" id="A0A793GF17"/>
<name>A0A793GF17_ECOLX</name>
<sequence length="70" mass="8078">MEFSVIFFWVITGLITILFLKSIITDLIKNPNKTDIALYILAFLSAGYTFQYIYNDNIFSELWGVGLFVT</sequence>
<keyword evidence="1" id="KW-0812">Transmembrane</keyword>
<organism evidence="2">
    <name type="scientific">Escherichia coli</name>
    <dbReference type="NCBI Taxonomy" id="562"/>
    <lineage>
        <taxon>Bacteria</taxon>
        <taxon>Pseudomonadati</taxon>
        <taxon>Pseudomonadota</taxon>
        <taxon>Gammaproteobacteria</taxon>
        <taxon>Enterobacterales</taxon>
        <taxon>Enterobacteriaceae</taxon>
        <taxon>Escherichia</taxon>
    </lineage>
</organism>
<dbReference type="EMBL" id="DABDWO010000045">
    <property type="protein sequence ID" value="HAI2705516.1"/>
    <property type="molecule type" value="Genomic_DNA"/>
</dbReference>
<keyword evidence="1" id="KW-1133">Transmembrane helix</keyword>
<evidence type="ECO:0000256" key="1">
    <source>
        <dbReference type="SAM" id="Phobius"/>
    </source>
</evidence>
<comment type="caution">
    <text evidence="2">The sequence shown here is derived from an EMBL/GenBank/DDBJ whole genome shotgun (WGS) entry which is preliminary data.</text>
</comment>
<feature type="non-terminal residue" evidence="2">
    <location>
        <position position="70"/>
    </location>
</feature>
<proteinExistence type="predicted"/>
<reference evidence="2" key="1">
    <citation type="journal article" date="2018" name="Genome Biol.">
        <title>SKESA: strategic k-mer extension for scrupulous assemblies.</title>
        <authorList>
            <person name="Souvorov A."/>
            <person name="Agarwala R."/>
            <person name="Lipman D.J."/>
        </authorList>
    </citation>
    <scope>NUCLEOTIDE SEQUENCE</scope>
    <source>
        <strain evidence="2">2015C-3883</strain>
    </source>
</reference>
<feature type="transmembrane region" description="Helical" evidence="1">
    <location>
        <begin position="6"/>
        <end position="24"/>
    </location>
</feature>
<evidence type="ECO:0000313" key="2">
    <source>
        <dbReference type="EMBL" id="HAI2705516.1"/>
    </source>
</evidence>
<gene>
    <name evidence="2" type="ORF">HJK51_004406</name>
</gene>